<proteinExistence type="predicted"/>
<comment type="caution">
    <text evidence="2">The sequence shown here is derived from an EMBL/GenBank/DDBJ whole genome shotgun (WGS) entry which is preliminary data.</text>
</comment>
<dbReference type="InterPro" id="IPR050744">
    <property type="entry name" value="AI-2_Isomerase_LsrG"/>
</dbReference>
<evidence type="ECO:0000313" key="2">
    <source>
        <dbReference type="EMBL" id="KTS08936.1"/>
    </source>
</evidence>
<protein>
    <submittedName>
        <fullName evidence="2">Antibiotic biosynthesis monooxygenase</fullName>
    </submittedName>
</protein>
<feature type="domain" description="ABM" evidence="1">
    <location>
        <begin position="4"/>
        <end position="91"/>
    </location>
</feature>
<dbReference type="PANTHER" id="PTHR33336:SF15">
    <property type="entry name" value="ABM DOMAIN-CONTAINING PROTEIN"/>
    <property type="match status" value="1"/>
</dbReference>
<dbReference type="GO" id="GO:0004497">
    <property type="term" value="F:monooxygenase activity"/>
    <property type="evidence" value="ECO:0007669"/>
    <property type="project" value="UniProtKB-KW"/>
</dbReference>
<keyword evidence="2" id="KW-0560">Oxidoreductase</keyword>
<dbReference type="RefSeq" id="WP_058614834.1">
    <property type="nucleotide sequence ID" value="NZ_LDRR01000053.1"/>
</dbReference>
<dbReference type="AlphaFoldDB" id="A0A147F4B9"/>
<dbReference type="InterPro" id="IPR011008">
    <property type="entry name" value="Dimeric_a/b-barrel"/>
</dbReference>
<dbReference type="InterPro" id="IPR007138">
    <property type="entry name" value="ABM_dom"/>
</dbReference>
<accession>A0A147F4B9</accession>
<dbReference type="Pfam" id="PF03992">
    <property type="entry name" value="ABM"/>
    <property type="match status" value="1"/>
</dbReference>
<name>A0A147F4B9_MICTE</name>
<dbReference type="EMBL" id="LDRV01000095">
    <property type="protein sequence ID" value="KTS08936.1"/>
    <property type="molecule type" value="Genomic_DNA"/>
</dbReference>
<dbReference type="PATRIC" id="fig|2033.4.peg.2777"/>
<reference evidence="2 3" key="1">
    <citation type="journal article" date="2016" name="Front. Microbiol.">
        <title>Genomic Resource of Rice Seed Associated Bacteria.</title>
        <authorList>
            <person name="Midha S."/>
            <person name="Bansal K."/>
            <person name="Sharma S."/>
            <person name="Kumar N."/>
            <person name="Patil P.P."/>
            <person name="Chaudhry V."/>
            <person name="Patil P.B."/>
        </authorList>
    </citation>
    <scope>NUCLEOTIDE SEQUENCE [LARGE SCALE GENOMIC DNA]</scope>
    <source>
        <strain evidence="2 3">RSA3</strain>
    </source>
</reference>
<dbReference type="Proteomes" id="UP000072189">
    <property type="component" value="Unassembled WGS sequence"/>
</dbReference>
<keyword evidence="2" id="KW-0503">Monooxygenase</keyword>
<dbReference type="PANTHER" id="PTHR33336">
    <property type="entry name" value="QUINOL MONOOXYGENASE YGIN-RELATED"/>
    <property type="match status" value="1"/>
</dbReference>
<gene>
    <name evidence="2" type="ORF">RSA3_14545</name>
</gene>
<dbReference type="SUPFAM" id="SSF54909">
    <property type="entry name" value="Dimeric alpha+beta barrel"/>
    <property type="match status" value="1"/>
</dbReference>
<dbReference type="PROSITE" id="PS51725">
    <property type="entry name" value="ABM"/>
    <property type="match status" value="1"/>
</dbReference>
<evidence type="ECO:0000313" key="3">
    <source>
        <dbReference type="Proteomes" id="UP000072189"/>
    </source>
</evidence>
<evidence type="ECO:0000259" key="1">
    <source>
        <dbReference type="PROSITE" id="PS51725"/>
    </source>
</evidence>
<dbReference type="Gene3D" id="3.30.70.100">
    <property type="match status" value="1"/>
</dbReference>
<sequence length="103" mass="10442">MSPVVVTAVFTPAEGHDHELRSALAGALPAVHAEEGCLLYAIHDADDGSITMIEKWTSREALDAHAAGPAVVALNEAISGHVAHPPVVTTMTAIPVGGSAGTL</sequence>
<organism evidence="2 3">
    <name type="scientific">Microbacterium testaceum</name>
    <name type="common">Aureobacterium testaceum</name>
    <name type="synonym">Brevibacterium testaceum</name>
    <dbReference type="NCBI Taxonomy" id="2033"/>
    <lineage>
        <taxon>Bacteria</taxon>
        <taxon>Bacillati</taxon>
        <taxon>Actinomycetota</taxon>
        <taxon>Actinomycetes</taxon>
        <taxon>Micrococcales</taxon>
        <taxon>Microbacteriaceae</taxon>
        <taxon>Microbacterium</taxon>
    </lineage>
</organism>